<feature type="compositionally biased region" description="Pro residues" evidence="1">
    <location>
        <begin position="413"/>
        <end position="422"/>
    </location>
</feature>
<gene>
    <name evidence="2" type="ORF">GP486_007601</name>
</gene>
<feature type="compositionally biased region" description="Polar residues" evidence="1">
    <location>
        <begin position="400"/>
        <end position="409"/>
    </location>
</feature>
<feature type="compositionally biased region" description="Polar residues" evidence="1">
    <location>
        <begin position="21"/>
        <end position="35"/>
    </location>
</feature>
<feature type="region of interest" description="Disordered" evidence="1">
    <location>
        <begin position="89"/>
        <end position="161"/>
    </location>
</feature>
<feature type="compositionally biased region" description="Basic and acidic residues" evidence="1">
    <location>
        <begin position="347"/>
        <end position="369"/>
    </location>
</feature>
<comment type="caution">
    <text evidence="2">The sequence shown here is derived from an EMBL/GenBank/DDBJ whole genome shotgun (WGS) entry which is preliminary data.</text>
</comment>
<dbReference type="Proteomes" id="UP000750711">
    <property type="component" value="Unassembled WGS sequence"/>
</dbReference>
<feature type="region of interest" description="Disordered" evidence="1">
    <location>
        <begin position="580"/>
        <end position="674"/>
    </location>
</feature>
<dbReference type="AlphaFoldDB" id="A0A9P8L4R7"/>
<reference evidence="2" key="1">
    <citation type="submission" date="2021-03" db="EMBL/GenBank/DDBJ databases">
        <title>Comparative genomics and phylogenomic investigation of the class Geoglossomycetes provide insights into ecological specialization and systematics.</title>
        <authorList>
            <person name="Melie T."/>
            <person name="Pirro S."/>
            <person name="Miller A.N."/>
            <person name="Quandt A."/>
        </authorList>
    </citation>
    <scope>NUCLEOTIDE SEQUENCE</scope>
    <source>
        <strain evidence="2">CAQ_001_2017</strain>
    </source>
</reference>
<dbReference type="EMBL" id="JAGHQM010002242">
    <property type="protein sequence ID" value="KAH0551046.1"/>
    <property type="molecule type" value="Genomic_DNA"/>
</dbReference>
<feature type="region of interest" description="Disordered" evidence="1">
    <location>
        <begin position="517"/>
        <end position="558"/>
    </location>
</feature>
<feature type="compositionally biased region" description="Basic and acidic residues" evidence="1">
    <location>
        <begin position="534"/>
        <end position="544"/>
    </location>
</feature>
<accession>A0A9P8L4R7</accession>
<evidence type="ECO:0000313" key="2">
    <source>
        <dbReference type="EMBL" id="KAH0551046.1"/>
    </source>
</evidence>
<evidence type="ECO:0000313" key="3">
    <source>
        <dbReference type="Proteomes" id="UP000750711"/>
    </source>
</evidence>
<feature type="region of interest" description="Disordered" evidence="1">
    <location>
        <begin position="1"/>
        <end position="45"/>
    </location>
</feature>
<proteinExistence type="predicted"/>
<feature type="compositionally biased region" description="Polar residues" evidence="1">
    <location>
        <begin position="1"/>
        <end position="13"/>
    </location>
</feature>
<organism evidence="2 3">
    <name type="scientific">Trichoglossum hirsutum</name>
    <dbReference type="NCBI Taxonomy" id="265104"/>
    <lineage>
        <taxon>Eukaryota</taxon>
        <taxon>Fungi</taxon>
        <taxon>Dikarya</taxon>
        <taxon>Ascomycota</taxon>
        <taxon>Pezizomycotina</taxon>
        <taxon>Geoglossomycetes</taxon>
        <taxon>Geoglossales</taxon>
        <taxon>Geoglossaceae</taxon>
        <taxon>Trichoglossum</taxon>
    </lineage>
</organism>
<feature type="compositionally biased region" description="Polar residues" evidence="1">
    <location>
        <begin position="370"/>
        <end position="379"/>
    </location>
</feature>
<keyword evidence="3" id="KW-1185">Reference proteome</keyword>
<protein>
    <submittedName>
        <fullName evidence="2">Uncharacterized protein</fullName>
    </submittedName>
</protein>
<feature type="compositionally biased region" description="Polar residues" evidence="1">
    <location>
        <begin position="640"/>
        <end position="665"/>
    </location>
</feature>
<name>A0A9P8L4R7_9PEZI</name>
<evidence type="ECO:0000256" key="1">
    <source>
        <dbReference type="SAM" id="MobiDB-lite"/>
    </source>
</evidence>
<feature type="compositionally biased region" description="Polar residues" evidence="1">
    <location>
        <begin position="607"/>
        <end position="617"/>
    </location>
</feature>
<feature type="region of interest" description="Disordered" evidence="1">
    <location>
        <begin position="347"/>
        <end position="443"/>
    </location>
</feature>
<sequence>MPTFHSLSTSVQLSVPKVFRTPTTDSSTRQPTDNSGGRLEGFQRAEDVQVLSEESLIGSDILEFLGEGKDMPFFLVRAGRDLLKPRLETGGAGSSVASRQLPLEPPSPGQTRSPATSPPGVTSGDEPAVGPEMRRSSFGRLIKRKGSPLSGHTPVPLKTPEPVAAASTRIAPLPLTLTVTLHPPGQRLGADDPRKKAYPQDIKVDVFLNGEFTASRVIPVRHRDAGWSKVSEVFSGRRIALKRERVWVLVPPGQNADGTLREPKRVKNVAHSAAERWAEIGRALQEESGRWGQGKSGESCVKEYLQHLATTVKLPKGLEHIQKPDGQKFSTMDVVVSLGKVGKRELNYLRGPERSTDPRFSKSSEENSKNDAANQTNLFPSAPSPVKEVASSDDRLAPQNAASSYSTSKAVVPPRPPSPPPFRRNIPKSFSAPTFRRSSRKSRTLAVAPPAFIPDPVKLNKRYSAEQNRRLQDLTLIPARPRQENTIIPADLSHSHPAPVSLTPATPFTQSIKENTTAIPIGGPENTSQKRHRSSNEKPLETQPKKRRSKMGDLSSTLNESIWGSGAVTTTARHGAALADAPAMSTRSRGRSHSVPVSDRNVLGATATGNLGRSSRPPSRGANAAEPQTPRETRYPNGLTVDNNLGSSAQPNAPGSTELNSSSKTEGGPPRPMVDRNALVVRLPEPIDFPSPNDWRPSPLSRDAVLTYAEGNAWESSTGQQIQRVVSDIPVKSGDVAYQGEKMDGVREVRMERPASFETEGILMGVRFVVG</sequence>